<evidence type="ECO:0000256" key="8">
    <source>
        <dbReference type="ARBA" id="ARBA00023180"/>
    </source>
</evidence>
<dbReference type="PANTHER" id="PTHR10574:SF436">
    <property type="entry name" value="LAMININ SUBUNIT ALPHA-2"/>
    <property type="match status" value="1"/>
</dbReference>
<dbReference type="EMBL" id="JACVVK020000017">
    <property type="protein sequence ID" value="KAK7503934.1"/>
    <property type="molecule type" value="Genomic_DNA"/>
</dbReference>
<name>A0ABD0LY23_9CAEN</name>
<evidence type="ECO:0008006" key="17">
    <source>
        <dbReference type="Google" id="ProtNLM"/>
    </source>
</evidence>
<feature type="disulfide bond" evidence="10">
    <location>
        <begin position="1193"/>
        <end position="1210"/>
    </location>
</feature>
<feature type="disulfide bond" evidence="10">
    <location>
        <begin position="1117"/>
        <end position="1126"/>
    </location>
</feature>
<keyword evidence="2" id="KW-0964">Secreted</keyword>
<dbReference type="GO" id="GO:0048513">
    <property type="term" value="P:animal organ development"/>
    <property type="evidence" value="ECO:0007669"/>
    <property type="project" value="UniProtKB-ARBA"/>
</dbReference>
<dbReference type="Pfam" id="PF00053">
    <property type="entry name" value="EGF_laminin"/>
    <property type="match status" value="16"/>
</dbReference>
<feature type="disulfide bond" evidence="10">
    <location>
        <begin position="509"/>
        <end position="518"/>
    </location>
</feature>
<protein>
    <recommendedName>
        <fullName evidence="17">Laminin subunit alpha-2</fullName>
    </recommendedName>
</protein>
<evidence type="ECO:0000256" key="4">
    <source>
        <dbReference type="ARBA" id="ARBA00022729"/>
    </source>
</evidence>
<feature type="disulfide bond" evidence="10">
    <location>
        <begin position="972"/>
        <end position="981"/>
    </location>
</feature>
<feature type="disulfide bond" evidence="10">
    <location>
        <begin position="1667"/>
        <end position="1676"/>
    </location>
</feature>
<keyword evidence="6" id="KW-0084">Basement membrane</keyword>
<dbReference type="FunFam" id="2.10.25.10:FF:000011">
    <property type="entry name" value="Cadherin EGF LAG seven-pass G-type receptor"/>
    <property type="match status" value="1"/>
</dbReference>
<evidence type="ECO:0000256" key="7">
    <source>
        <dbReference type="ARBA" id="ARBA00023157"/>
    </source>
</evidence>
<reference evidence="15 16" key="1">
    <citation type="journal article" date="2023" name="Sci. Data">
        <title>Genome assembly of the Korean intertidal mud-creeper Batillaria attramentaria.</title>
        <authorList>
            <person name="Patra A.K."/>
            <person name="Ho P.T."/>
            <person name="Jun S."/>
            <person name="Lee S.J."/>
            <person name="Kim Y."/>
            <person name="Won Y.J."/>
        </authorList>
    </citation>
    <scope>NUCLEOTIDE SEQUENCE [LARGE SCALE GENOMIC DNA]</scope>
    <source>
        <strain evidence="15">Wonlab-2016</strain>
    </source>
</reference>
<feature type="domain" description="Laminin N-terminal" evidence="14">
    <location>
        <begin position="56"/>
        <end position="307"/>
    </location>
</feature>
<dbReference type="InterPro" id="IPR050440">
    <property type="entry name" value="Laminin/Netrin_ECM"/>
</dbReference>
<feature type="disulfide bond" evidence="10">
    <location>
        <begin position="806"/>
        <end position="815"/>
    </location>
</feature>
<dbReference type="FunFam" id="2.10.25.10:FF:000130">
    <property type="entry name" value="Laminin subunit beta 1"/>
    <property type="match status" value="1"/>
</dbReference>
<dbReference type="InterPro" id="IPR000034">
    <property type="entry name" value="Laminin_IV"/>
</dbReference>
<feature type="domain" description="Laminin EGF-like" evidence="12">
    <location>
        <begin position="787"/>
        <end position="836"/>
    </location>
</feature>
<feature type="disulfide bond" evidence="10">
    <location>
        <begin position="923"/>
        <end position="932"/>
    </location>
</feature>
<dbReference type="FunFam" id="2.10.25.10:FF:000188">
    <property type="entry name" value="Laminin subunit gamma 2"/>
    <property type="match status" value="1"/>
</dbReference>
<evidence type="ECO:0000259" key="12">
    <source>
        <dbReference type="PROSITE" id="PS50027"/>
    </source>
</evidence>
<dbReference type="FunFam" id="2.10.25.10:FF:000224">
    <property type="entry name" value="Usherin"/>
    <property type="match status" value="1"/>
</dbReference>
<keyword evidence="5" id="KW-0677">Repeat</keyword>
<evidence type="ECO:0000259" key="14">
    <source>
        <dbReference type="PROSITE" id="PS51117"/>
    </source>
</evidence>
<feature type="disulfide bond" evidence="10">
    <location>
        <begin position="1191"/>
        <end position="1203"/>
    </location>
</feature>
<gene>
    <name evidence="15" type="ORF">BaRGS_00004666</name>
</gene>
<dbReference type="InterPro" id="IPR056863">
    <property type="entry name" value="LMN_ATRN_NET-like_EGF"/>
</dbReference>
<evidence type="ECO:0000313" key="15">
    <source>
        <dbReference type="EMBL" id="KAK7503934.1"/>
    </source>
</evidence>
<feature type="domain" description="Laminin EGF-like" evidence="12">
    <location>
        <begin position="1237"/>
        <end position="1295"/>
    </location>
</feature>
<dbReference type="SMART" id="SM00281">
    <property type="entry name" value="LamB"/>
    <property type="match status" value="2"/>
</dbReference>
<feature type="disulfide bond" evidence="10">
    <location>
        <begin position="1098"/>
        <end position="1115"/>
    </location>
</feature>
<dbReference type="InterPro" id="IPR008211">
    <property type="entry name" value="Laminin_N"/>
</dbReference>
<dbReference type="FunFam" id="2.10.25.10:FF:000512">
    <property type="entry name" value="Laminin subunit alpha 1"/>
    <property type="match status" value="1"/>
</dbReference>
<feature type="domain" description="Laminin EGF-like" evidence="12">
    <location>
        <begin position="998"/>
        <end position="1045"/>
    </location>
</feature>
<keyword evidence="4" id="KW-0732">Signal</keyword>
<dbReference type="FunFam" id="2.10.25.10:FF:000069">
    <property type="entry name" value="Laminin subunit alpha 1"/>
    <property type="match status" value="1"/>
</dbReference>
<evidence type="ECO:0000259" key="13">
    <source>
        <dbReference type="PROSITE" id="PS51115"/>
    </source>
</evidence>
<dbReference type="PRINTS" id="PR00011">
    <property type="entry name" value="EGFLAMININ"/>
</dbReference>
<feature type="disulfide bond" evidence="10">
    <location>
        <begin position="1616"/>
        <end position="1625"/>
    </location>
</feature>
<dbReference type="Pfam" id="PF00052">
    <property type="entry name" value="Laminin_B"/>
    <property type="match status" value="2"/>
</dbReference>
<keyword evidence="3" id="KW-0272">Extracellular matrix</keyword>
<feature type="disulfide bond" evidence="10">
    <location>
        <begin position="1019"/>
        <end position="1028"/>
    </location>
</feature>
<organism evidence="15 16">
    <name type="scientific">Batillaria attramentaria</name>
    <dbReference type="NCBI Taxonomy" id="370345"/>
    <lineage>
        <taxon>Eukaryota</taxon>
        <taxon>Metazoa</taxon>
        <taxon>Spiralia</taxon>
        <taxon>Lophotrochozoa</taxon>
        <taxon>Mollusca</taxon>
        <taxon>Gastropoda</taxon>
        <taxon>Caenogastropoda</taxon>
        <taxon>Sorbeoconcha</taxon>
        <taxon>Cerithioidea</taxon>
        <taxon>Batillariidae</taxon>
        <taxon>Batillaria</taxon>
    </lineage>
</organism>
<feature type="disulfide bond" evidence="10">
    <location>
        <begin position="1266"/>
        <end position="1275"/>
    </location>
</feature>
<feature type="domain" description="Laminin EGF-like" evidence="12">
    <location>
        <begin position="1591"/>
        <end position="1645"/>
    </location>
</feature>
<dbReference type="Pfam" id="PF24973">
    <property type="entry name" value="EGF_LMN_ATRN"/>
    <property type="match status" value="2"/>
</dbReference>
<feature type="non-terminal residue" evidence="15">
    <location>
        <position position="1968"/>
    </location>
</feature>
<feature type="domain" description="Laminin EGF-like" evidence="12">
    <location>
        <begin position="1096"/>
        <end position="1143"/>
    </location>
</feature>
<dbReference type="PANTHER" id="PTHR10574">
    <property type="entry name" value="NETRIN/LAMININ-RELATED"/>
    <property type="match status" value="1"/>
</dbReference>
<evidence type="ECO:0000256" key="11">
    <source>
        <dbReference type="SAM" id="Coils"/>
    </source>
</evidence>
<keyword evidence="8" id="KW-0325">Glycoprotein</keyword>
<evidence type="ECO:0000256" key="9">
    <source>
        <dbReference type="ARBA" id="ARBA00023292"/>
    </source>
</evidence>
<accession>A0ABD0LY23</accession>
<dbReference type="Pfam" id="PF00055">
    <property type="entry name" value="Laminin_N"/>
    <property type="match status" value="1"/>
</dbReference>
<dbReference type="Gene3D" id="2.10.25.10">
    <property type="entry name" value="Laminin"/>
    <property type="match status" value="13"/>
</dbReference>
<dbReference type="Proteomes" id="UP001519460">
    <property type="component" value="Unassembled WGS sequence"/>
</dbReference>
<proteinExistence type="predicted"/>
<keyword evidence="16" id="KW-1185">Reference proteome</keyword>
<feature type="disulfide bond" evidence="10">
    <location>
        <begin position="998"/>
        <end position="1010"/>
    </location>
</feature>
<evidence type="ECO:0000256" key="10">
    <source>
        <dbReference type="PROSITE-ProRule" id="PRU00460"/>
    </source>
</evidence>
<feature type="disulfide bond" evidence="10">
    <location>
        <begin position="1646"/>
        <end position="1658"/>
    </location>
</feature>
<feature type="domain" description="Laminin IV type A" evidence="13">
    <location>
        <begin position="1307"/>
        <end position="1498"/>
    </location>
</feature>
<dbReference type="PROSITE" id="PS01248">
    <property type="entry name" value="EGF_LAM_1"/>
    <property type="match status" value="8"/>
</dbReference>
<keyword evidence="11" id="KW-0175">Coiled coil</keyword>
<dbReference type="PROSITE" id="PS51117">
    <property type="entry name" value="LAMININ_NTER"/>
    <property type="match status" value="1"/>
</dbReference>
<feature type="domain" description="Laminin EGF-like" evidence="12">
    <location>
        <begin position="490"/>
        <end position="538"/>
    </location>
</feature>
<dbReference type="InterPro" id="IPR009254">
    <property type="entry name" value="Laminin_aI"/>
</dbReference>
<dbReference type="SUPFAM" id="SSF57196">
    <property type="entry name" value="EGF/Laminin"/>
    <property type="match status" value="13"/>
</dbReference>
<feature type="domain" description="Laminin EGF-like" evidence="12">
    <location>
        <begin position="1541"/>
        <end position="1590"/>
    </location>
</feature>
<feature type="disulfide bond" evidence="10">
    <location>
        <begin position="951"/>
        <end position="963"/>
    </location>
</feature>
<evidence type="ECO:0000256" key="2">
    <source>
        <dbReference type="ARBA" id="ARBA00022525"/>
    </source>
</evidence>
<feature type="domain" description="Laminin EGF-like" evidence="12">
    <location>
        <begin position="1191"/>
        <end position="1236"/>
    </location>
</feature>
<feature type="domain" description="Laminin IV type A" evidence="13">
    <location>
        <begin position="559"/>
        <end position="753"/>
    </location>
</feature>
<feature type="disulfide bond" evidence="10">
    <location>
        <begin position="1163"/>
        <end position="1172"/>
    </location>
</feature>
<feature type="disulfide bond" evidence="10">
    <location>
        <begin position="1000"/>
        <end position="1017"/>
    </location>
</feature>
<evidence type="ECO:0000256" key="1">
    <source>
        <dbReference type="ARBA" id="ARBA00004302"/>
    </source>
</evidence>
<feature type="disulfide bond" evidence="10">
    <location>
        <begin position="1096"/>
        <end position="1108"/>
    </location>
</feature>
<comment type="caution">
    <text evidence="10">Lacks conserved residue(s) required for the propagation of feature annotation.</text>
</comment>
<dbReference type="SMART" id="SM00180">
    <property type="entry name" value="EGF_Lam"/>
    <property type="match status" value="17"/>
</dbReference>
<comment type="caution">
    <text evidence="15">The sequence shown here is derived from an EMBL/GenBank/DDBJ whole genome shotgun (WGS) entry which is preliminary data.</text>
</comment>
<dbReference type="InterPro" id="IPR000742">
    <property type="entry name" value="EGF"/>
</dbReference>
<feature type="disulfide bond" evidence="10">
    <location>
        <begin position="1560"/>
        <end position="1569"/>
    </location>
</feature>
<feature type="coiled-coil region" evidence="11">
    <location>
        <begin position="1889"/>
        <end position="1931"/>
    </location>
</feature>
<feature type="domain" description="Laminin EGF-like" evidence="12">
    <location>
        <begin position="1144"/>
        <end position="1190"/>
    </location>
</feature>
<dbReference type="PROSITE" id="PS51115">
    <property type="entry name" value="LAMININ_IVA"/>
    <property type="match status" value="2"/>
</dbReference>
<keyword evidence="9 10" id="KW-0424">Laminin EGF-like domain</keyword>
<dbReference type="FunFam" id="2.10.25.10:FF:000106">
    <property type="entry name" value="Heparan sulfate proteoglycan 2"/>
    <property type="match status" value="2"/>
</dbReference>
<feature type="disulfide bond" evidence="10">
    <location>
        <begin position="953"/>
        <end position="970"/>
    </location>
</feature>
<dbReference type="PROSITE" id="PS50027">
    <property type="entry name" value="EGF_LAM_2"/>
    <property type="match status" value="13"/>
</dbReference>
<sequence>MLCTDFMLYTGYSLYSLVSGGIWRRQPRLAGTQFRLGPVTCRHLNLSQRLTEPSPDARGLFPVVFNLATRSRITANATCGEREPEVFCKLVEHVRIFPAENRHCDVCDSRSENEAQRHPITNAIDGSNRWWQSPTLTNGAQYNFVTITLDLGLIYQVAYIIVKAANSPRPGNWVLERSIDGQTFKPWQYFAMTDQECRTVFGVRATLGVPTTLGDDEVICTSRYSRLDPLENGEIFVSTVKGRPGVFQPSRVLLDFTSARYVRLRLMKIRTLNADLMVFEQFRTTEVDPSVTRRYFYSIKDISIGGQCICYGHATYCRRHDVYPDRNQCQCLHNTGGDNCEECLPLFNQRPWRTGGIQGLGCEECNCHGKAAECVYNATVDSLNLSLNKEGKYEGGGVCLNCQEFTAGINCERCADGYYRPSGYSPTSPMPCRPCNCRASSTSTGQCVPDDSRVDEGLSPGDCICRPGFGGPSCTSCAFGYSGYPNCRPCPCNPAGSLDPRACSRPCNCKPSVGGSDCGQCRPGFYNLDRNNPDGCTQCFCFGVTTQCRSANWGLSQISDLNGWVLSTVEPGGFTLLPRLFDGWLEAKTYLLNVNNIDVNIVSPAATRYTPTNEIHYWLAPMTYLGNRLSSYGGRLKYTVKFTLDSRLTNGFHLGDPDLILRGSNMTIAHGRQYRREDQENMVSIRLMEDDWYHTEDRRPVSRQEFMTILYSLEQLMIKATYHAAQDTVLRDVSLDVASPLVMNSLTLPSVEQCQCPEGYAGLSCESCAPGWRREGNQLYGGVCRRCECHNHASECDPYTGACLECKHNTAGDRCDRCLPGFYGDPRRGTENDCRPCACPLISGNNFFAESCVARPTVIERDAYECMNCQEGYEGVHCDRCSPGYYGDPTQPGGLCRRCNCGGNIDPSVPGSCDPVTGACVICSGNTEGEFCERCKQGYYGSAVNGDCRPCDCSVQGSSTSQCDQRTGQCYCRSRFTGRQCDRCERGYGDVTQGCVRCSCSMTGSFSQDCDPVTGQCQCRSGIGGIRCNRCAEGYFGFSQRGCQRCDCYGPGTNEGTPCDPRSGRCICLPRVTGQRCDQCQSGYYGVDSGRGCVECACNRVGATSYECDQRTGQCSCQSGIGGRSCDQCQPGFYGFSSRGCTQCEPCTKPGHICDPDTGACVCPPNTFGPTCERCENGAYDYDSNRGCKRCNCTEEGSASQECDMVTGVCTCLPGFRGFSCDACRAGHYGFPKCDACLCSAVGTDPDSCQNPEGLCDCDSMGQCDCKANVEGLQCDRCRPGSFSLRPDNPKGCTECFCFLRSQECAQAPYAWSSITVPTRRASISSQAVESVVVDRSGYLVINSTQVFVDPALTSRPLYWSMPRELLGDKILSYGGRLDFIHFFDGPSNTVSTQGISPMVVLRGNGFELHGDVTGLEPSHAESFSIQLHENYWRLPGQQPPVSRRLLMVVLQNVTAILIRATQDGTATYAEIGPIGLEIAQPSQNTSGSDVTAYGVEQCKCPDRYSGTSCQNPGPGYFRVRPNPGINIQTPERAIGEVRPCQCYSHSDTCDPETGICLNCLHNTTGNNCERCAPGYYGIATRGSPYDCMPCACPLAVPSNNPTCSGVGGTLMCTNCREGYTGSRCERCEPGYYGNPAEVGGSCQLCNCDPAGSVSDRCDQGTGQCRCIPGIQGQRCDKCPDRSQGVQNGACVSCYDGCTGVLLEDLRNLSIPLIAINVSGVTYPWEEVYRLSNDTDKLRAKMDALKATSLDGLTRMKQKVDFYTNISNNLHDRLNFTGSKVGNVQRKTAETLKNATEVEKIIDELFDEIRGNISRLRQLVEKLYYNQSGINVTAALKEAQDILNTILGRDFTGANNAALDENFKAERLSERVRNLAQLLSNTTDVRLGLEDLQNRLDDLHNQSTQAKAKALRVLDEEVQKLADVIAILEDKLYDLNQMKGDTDQLLKDGRKLVDEADAALSRLIDNIQ</sequence>
<comment type="subcellular location">
    <subcellularLocation>
        <location evidence="1">Secreted</location>
        <location evidence="1">Extracellular space</location>
        <location evidence="1">Extracellular matrix</location>
        <location evidence="1">Basement membrane</location>
    </subcellularLocation>
</comment>
<dbReference type="InterPro" id="IPR002049">
    <property type="entry name" value="LE_dom"/>
</dbReference>
<dbReference type="CDD" id="cd00055">
    <property type="entry name" value="EGF_Lam"/>
    <property type="match status" value="16"/>
</dbReference>
<dbReference type="SMART" id="SM00181">
    <property type="entry name" value="EGF"/>
    <property type="match status" value="16"/>
</dbReference>
<feature type="domain" description="Laminin EGF-like" evidence="12">
    <location>
        <begin position="1646"/>
        <end position="1693"/>
    </location>
</feature>
<dbReference type="Gene3D" id="2.170.300.10">
    <property type="entry name" value="Tie2 ligand-binding domain superfamily"/>
    <property type="match status" value="3"/>
</dbReference>
<feature type="disulfide bond" evidence="10">
    <location>
        <begin position="1648"/>
        <end position="1665"/>
    </location>
</feature>
<dbReference type="GO" id="GO:0005604">
    <property type="term" value="C:basement membrane"/>
    <property type="evidence" value="ECO:0007669"/>
    <property type="project" value="UniProtKB-SubCell"/>
</dbReference>
<feature type="domain" description="Laminin EGF-like" evidence="12">
    <location>
        <begin position="1046"/>
        <end position="1095"/>
    </location>
</feature>
<dbReference type="FunFam" id="2.10.25.10:FF:000074">
    <property type="entry name" value="Laminin subunit alpha"/>
    <property type="match status" value="2"/>
</dbReference>
<dbReference type="FunFam" id="2.10.25.10:FF:000209">
    <property type="entry name" value="Laminin subunit alpha 5"/>
    <property type="match status" value="1"/>
</dbReference>
<dbReference type="Pfam" id="PF06008">
    <property type="entry name" value="Laminin_I"/>
    <property type="match status" value="1"/>
</dbReference>
<feature type="domain" description="Laminin EGF-like" evidence="12">
    <location>
        <begin position="951"/>
        <end position="997"/>
    </location>
</feature>
<evidence type="ECO:0000256" key="6">
    <source>
        <dbReference type="ARBA" id="ARBA00022869"/>
    </source>
</evidence>
<feature type="disulfide bond" evidence="10">
    <location>
        <begin position="1212"/>
        <end position="1221"/>
    </location>
</feature>
<evidence type="ECO:0000313" key="16">
    <source>
        <dbReference type="Proteomes" id="UP001519460"/>
    </source>
</evidence>
<dbReference type="FunFam" id="2.60.120.260:FF:000017">
    <property type="entry name" value="Laminin subunit alpha 2"/>
    <property type="match status" value="1"/>
</dbReference>
<feature type="disulfide bond" evidence="10">
    <location>
        <begin position="1068"/>
        <end position="1077"/>
    </location>
</feature>
<dbReference type="SMART" id="SM00136">
    <property type="entry name" value="LamNT"/>
    <property type="match status" value="1"/>
</dbReference>
<evidence type="ECO:0000256" key="5">
    <source>
        <dbReference type="ARBA" id="ARBA00022737"/>
    </source>
</evidence>
<keyword evidence="7 10" id="KW-1015">Disulfide bond</keyword>
<feature type="domain" description="Laminin EGF-like" evidence="12">
    <location>
        <begin position="899"/>
        <end position="950"/>
    </location>
</feature>
<evidence type="ECO:0000256" key="3">
    <source>
        <dbReference type="ARBA" id="ARBA00022530"/>
    </source>
</evidence>
<dbReference type="Gene3D" id="2.60.120.260">
    <property type="entry name" value="Galactose-binding domain-like"/>
    <property type="match status" value="1"/>
</dbReference>